<evidence type="ECO:0000313" key="2">
    <source>
        <dbReference type="Proteomes" id="UP000194153"/>
    </source>
</evidence>
<dbReference type="Proteomes" id="UP000194153">
    <property type="component" value="Unassembled WGS sequence"/>
</dbReference>
<dbReference type="EMBL" id="BDQG01000001">
    <property type="protein sequence ID" value="GAW67741.1"/>
    <property type="molecule type" value="Genomic_DNA"/>
</dbReference>
<proteinExistence type="predicted"/>
<gene>
    <name evidence="1" type="ORF">GPEL0_01r3743</name>
</gene>
<protein>
    <submittedName>
        <fullName evidence="1">Uncharacterized protein</fullName>
    </submittedName>
</protein>
<keyword evidence="2" id="KW-1185">Reference proteome</keyword>
<comment type="caution">
    <text evidence="1">The sequence shown here is derived from an EMBL/GenBank/DDBJ whole genome shotgun (WGS) entry which is preliminary data.</text>
</comment>
<name>A0ABQ0MNE2_9BACT</name>
<organism evidence="1 2">
    <name type="scientific">Geoanaerobacter pelophilus</name>
    <dbReference type="NCBI Taxonomy" id="60036"/>
    <lineage>
        <taxon>Bacteria</taxon>
        <taxon>Pseudomonadati</taxon>
        <taxon>Thermodesulfobacteriota</taxon>
        <taxon>Desulfuromonadia</taxon>
        <taxon>Geobacterales</taxon>
        <taxon>Geobacteraceae</taxon>
        <taxon>Geoanaerobacter</taxon>
    </lineage>
</organism>
<sequence>MKAHRLPPGLVVKTRLKLPPWYSYPKNGYSYLCKKSSHLSHG</sequence>
<accession>A0ABQ0MNE2</accession>
<evidence type="ECO:0000313" key="1">
    <source>
        <dbReference type="EMBL" id="GAW67741.1"/>
    </source>
</evidence>
<reference evidence="2" key="1">
    <citation type="submission" date="2017-05" db="EMBL/GenBank/DDBJ databases">
        <title>Draft genome sequence of Geobacter pelophilus, a iron(III)-reducing bacteria.</title>
        <authorList>
            <person name="Aoyagi T."/>
            <person name="Koike H."/>
            <person name="Morita T."/>
            <person name="Sato Y."/>
            <person name="Habe H."/>
            <person name="Hori T."/>
        </authorList>
    </citation>
    <scope>NUCLEOTIDE SEQUENCE [LARGE SCALE GENOMIC DNA]</scope>
    <source>
        <strain evidence="2">Drf2</strain>
    </source>
</reference>